<evidence type="ECO:0000256" key="4">
    <source>
        <dbReference type="ARBA" id="ARBA00023136"/>
    </source>
</evidence>
<feature type="transmembrane region" description="Helical" evidence="6">
    <location>
        <begin position="468"/>
        <end position="488"/>
    </location>
</feature>
<feature type="transmembrane region" description="Helical" evidence="6">
    <location>
        <begin position="52"/>
        <end position="75"/>
    </location>
</feature>
<evidence type="ECO:0000256" key="5">
    <source>
        <dbReference type="SAM" id="MobiDB-lite"/>
    </source>
</evidence>
<feature type="transmembrane region" description="Helical" evidence="6">
    <location>
        <begin position="159"/>
        <end position="178"/>
    </location>
</feature>
<feature type="transmembrane region" description="Helical" evidence="6">
    <location>
        <begin position="413"/>
        <end position="434"/>
    </location>
</feature>
<evidence type="ECO:0000259" key="7">
    <source>
        <dbReference type="Pfam" id="PF12698"/>
    </source>
</evidence>
<feature type="transmembrane region" description="Helical" evidence="6">
    <location>
        <begin position="316"/>
        <end position="334"/>
    </location>
</feature>
<reference evidence="8" key="1">
    <citation type="submission" date="2022-10" db="EMBL/GenBank/DDBJ databases">
        <title>Rhodococcus sp.75.</title>
        <authorList>
            <person name="Sun M."/>
        </authorList>
    </citation>
    <scope>NUCLEOTIDE SEQUENCE</scope>
    <source>
        <strain evidence="8">75</strain>
    </source>
</reference>
<feature type="transmembrane region" description="Helical" evidence="6">
    <location>
        <begin position="354"/>
        <end position="379"/>
    </location>
</feature>
<evidence type="ECO:0000256" key="6">
    <source>
        <dbReference type="SAM" id="Phobius"/>
    </source>
</evidence>
<gene>
    <name evidence="8" type="ORF">RHODO2019_01260</name>
</gene>
<feature type="domain" description="ABC-2 type transporter transmembrane" evidence="7">
    <location>
        <begin position="83"/>
        <end position="203"/>
    </location>
</feature>
<evidence type="ECO:0000256" key="2">
    <source>
        <dbReference type="ARBA" id="ARBA00022692"/>
    </source>
</evidence>
<comment type="subcellular location">
    <subcellularLocation>
        <location evidence="1">Membrane</location>
        <topology evidence="1">Multi-pass membrane protein</topology>
    </subcellularLocation>
</comment>
<dbReference type="Pfam" id="PF12698">
    <property type="entry name" value="ABC2_membrane_3"/>
    <property type="match status" value="1"/>
</dbReference>
<evidence type="ECO:0000256" key="3">
    <source>
        <dbReference type="ARBA" id="ARBA00022989"/>
    </source>
</evidence>
<organism evidence="8 9">
    <name type="scientific">Rhodococcus antarcticus</name>
    <dbReference type="NCBI Taxonomy" id="2987751"/>
    <lineage>
        <taxon>Bacteria</taxon>
        <taxon>Bacillati</taxon>
        <taxon>Actinomycetota</taxon>
        <taxon>Actinomycetes</taxon>
        <taxon>Mycobacteriales</taxon>
        <taxon>Nocardiaceae</taxon>
        <taxon>Rhodococcus</taxon>
    </lineage>
</organism>
<evidence type="ECO:0000313" key="9">
    <source>
        <dbReference type="Proteomes" id="UP001164965"/>
    </source>
</evidence>
<dbReference type="EMBL" id="CP110615">
    <property type="protein sequence ID" value="UZJ25169.1"/>
    <property type="molecule type" value="Genomic_DNA"/>
</dbReference>
<name>A0ABY6P0I4_9NOCA</name>
<keyword evidence="3 6" id="KW-1133">Transmembrane helix</keyword>
<sequence>MTTLVFTRRFLGDYVRNPVNLLLLVVVPTVFVVVAGGRLADSAKLLGGTGGPAVQTATAGWAAAFLAGIAMYFQTAATRDTDRRVVIAGLPAARLVLARLITGGCLALLAAATALLALALRTGIGDPVRAVGGTVMFAVVYVALGAVVGSVVPNPVNGTVVVLFVWIADVFFGPVMSAPDRIATRGLPGHYLTLWMVGEPSGHGGPLGDLGWAVTATVVAVGAAWALAAARTRTVHRSRRARPGSFLDQTAAATRAAWRDAGRNPALGVLLVVVPVVFILAAYAVTPDVPVTFILAEQGRSTFHTFAMPEVHGATMAPIAIASLAALVGLFTVLDSHDGDRRAALGGLRPTALLSARLGVLAFFALGATAVSLAATAVVFDAAGWPVYAAANLLIALTYGLVGALLAPIFGRVGGVFVAFLLPFLDIGIVQSPLLNPEPTTLSTLLPGYGGFRVLLAGALTRGFDQPVPLLIGLGWLTALTLAVTLTYRRATRPAGVPPVGSARTQDRPREAPQRGSDVGAATNDVRRSHAGTVGASRRPAPRTRPRPPRTSR</sequence>
<dbReference type="InterPro" id="IPR013525">
    <property type="entry name" value="ABC2_TM"/>
</dbReference>
<dbReference type="Proteomes" id="UP001164965">
    <property type="component" value="Chromosome"/>
</dbReference>
<feature type="transmembrane region" description="Helical" evidence="6">
    <location>
        <begin position="96"/>
        <end position="118"/>
    </location>
</feature>
<keyword evidence="2 6" id="KW-0812">Transmembrane</keyword>
<dbReference type="RefSeq" id="WP_265383275.1">
    <property type="nucleotide sequence ID" value="NZ_CP110615.1"/>
</dbReference>
<evidence type="ECO:0000256" key="1">
    <source>
        <dbReference type="ARBA" id="ARBA00004141"/>
    </source>
</evidence>
<evidence type="ECO:0000313" key="8">
    <source>
        <dbReference type="EMBL" id="UZJ25169.1"/>
    </source>
</evidence>
<feature type="region of interest" description="Disordered" evidence="5">
    <location>
        <begin position="495"/>
        <end position="553"/>
    </location>
</feature>
<feature type="transmembrane region" description="Helical" evidence="6">
    <location>
        <begin position="265"/>
        <end position="285"/>
    </location>
</feature>
<feature type="transmembrane region" description="Helical" evidence="6">
    <location>
        <begin position="385"/>
        <end position="406"/>
    </location>
</feature>
<feature type="transmembrane region" description="Helical" evidence="6">
    <location>
        <begin position="130"/>
        <end position="152"/>
    </location>
</feature>
<feature type="compositionally biased region" description="Basic residues" evidence="5">
    <location>
        <begin position="540"/>
        <end position="553"/>
    </location>
</feature>
<feature type="transmembrane region" description="Helical" evidence="6">
    <location>
        <begin position="210"/>
        <end position="230"/>
    </location>
</feature>
<feature type="transmembrane region" description="Helical" evidence="6">
    <location>
        <begin position="21"/>
        <end position="40"/>
    </location>
</feature>
<keyword evidence="4 6" id="KW-0472">Membrane</keyword>
<keyword evidence="9" id="KW-1185">Reference proteome</keyword>
<proteinExistence type="predicted"/>
<protein>
    <submittedName>
        <fullName evidence="8">ABC transporter permease</fullName>
    </submittedName>
</protein>
<accession>A0ABY6P0I4</accession>